<protein>
    <recommendedName>
        <fullName evidence="5">Lipoprotein</fullName>
    </recommendedName>
</protein>
<dbReference type="RefSeq" id="WP_013556290.1">
    <property type="nucleotide sequence ID" value="NC_014958.1"/>
</dbReference>
<evidence type="ECO:0008006" key="5">
    <source>
        <dbReference type="Google" id="ProtNLM"/>
    </source>
</evidence>
<sequence precursor="true">MKLHHLLFGTTCALALAACSPQEGGTKPPTPGNGSTTINGLFVCTSGNTDPRCAAPDTQKAGAIGKGAPIWQGGLYDRIIGGQLVGDTLYAAVEYGGRSAESPETNNQLGAIVGINVKTGDRTLLAGQDVLGNKKGSGHGLNGIRDVKVLPDGNFLVIVDVSSTDPTYLIKVNATTGDRTVVWTSRPNQPDSPITSGEDTCPSNAGPTSSAYTKLDWKLGVDGNAAYLTFSESPAGSGFGIAKVNLSTAKCSIVTRYLINGESTVGSGDVIPQNTGSLAGLFLSGGKAYVNSFPNDGLMEVDLQSGARRLIAARASSGKYPSRGSGEDVDHGAMLKFGQDFMISNASASESYAKLQRVTPAGVRSAVNLVSGPASRNIQSVDQPIFTDGQLIYMGFDHALLAIDPSNGNSNIISQ</sequence>
<organism evidence="3 4">
    <name type="scientific">Deinococcus maricopensis (strain DSM 21211 / LMG 22137 / NRRL B-23946 / LB-34)</name>
    <dbReference type="NCBI Taxonomy" id="709986"/>
    <lineage>
        <taxon>Bacteria</taxon>
        <taxon>Thermotogati</taxon>
        <taxon>Deinococcota</taxon>
        <taxon>Deinococci</taxon>
        <taxon>Deinococcales</taxon>
        <taxon>Deinococcaceae</taxon>
        <taxon>Deinococcus</taxon>
    </lineage>
</organism>
<accession>E8U6U6</accession>
<dbReference type="AlphaFoldDB" id="E8U6U6"/>
<evidence type="ECO:0000313" key="3">
    <source>
        <dbReference type="EMBL" id="ADV66785.1"/>
    </source>
</evidence>
<keyword evidence="2" id="KW-0732">Signal</keyword>
<feature type="region of interest" description="Disordered" evidence="1">
    <location>
        <begin position="184"/>
        <end position="209"/>
    </location>
</feature>
<reference evidence="4" key="2">
    <citation type="submission" date="2011-01" db="EMBL/GenBank/DDBJ databases">
        <title>The complete genome of Deinococcus maricopensis DSM 21211.</title>
        <authorList>
            <consortium name="US DOE Joint Genome Institute (JGI-PGF)"/>
            <person name="Lucas S."/>
            <person name="Copeland A."/>
            <person name="Lapidus A."/>
            <person name="Goodwin L."/>
            <person name="Pitluck S."/>
            <person name="Kyrpides N."/>
            <person name="Mavromatis K."/>
            <person name="Pagani I."/>
            <person name="Ivanova N."/>
            <person name="Ovchinnikova G."/>
            <person name="Zeytun A."/>
            <person name="Detter J.C."/>
            <person name="Han C."/>
            <person name="Land M."/>
            <person name="Hauser L."/>
            <person name="Markowitz V."/>
            <person name="Cheng J.-F."/>
            <person name="Hugenholtz P."/>
            <person name="Woyke T."/>
            <person name="Wu D."/>
            <person name="Pukall R."/>
            <person name="Gehrich-Schroeter G."/>
            <person name="Brambilla E."/>
            <person name="Klenk H.-P."/>
            <person name="Eisen J.A."/>
        </authorList>
    </citation>
    <scope>NUCLEOTIDE SEQUENCE [LARGE SCALE GENOMIC DNA]</scope>
    <source>
        <strain evidence="4">DSM 21211 / LMG 22137 / NRRL B-23946 / LB-34</strain>
    </source>
</reference>
<evidence type="ECO:0000256" key="2">
    <source>
        <dbReference type="SAM" id="SignalP"/>
    </source>
</evidence>
<dbReference type="PROSITE" id="PS51257">
    <property type="entry name" value="PROKAR_LIPOPROTEIN"/>
    <property type="match status" value="1"/>
</dbReference>
<dbReference type="Proteomes" id="UP000008635">
    <property type="component" value="Chromosome"/>
</dbReference>
<name>E8U6U6_DEIML</name>
<dbReference type="EMBL" id="CP002454">
    <property type="protein sequence ID" value="ADV66785.1"/>
    <property type="molecule type" value="Genomic_DNA"/>
</dbReference>
<dbReference type="SUPFAM" id="SSF63825">
    <property type="entry name" value="YWTD domain"/>
    <property type="match status" value="1"/>
</dbReference>
<dbReference type="KEGG" id="dmr:Deima_1133"/>
<gene>
    <name evidence="3" type="ordered locus">Deima_1133</name>
</gene>
<feature type="signal peptide" evidence="2">
    <location>
        <begin position="1"/>
        <end position="17"/>
    </location>
</feature>
<evidence type="ECO:0000313" key="4">
    <source>
        <dbReference type="Proteomes" id="UP000008635"/>
    </source>
</evidence>
<feature type="chain" id="PRO_5003232416" description="Lipoprotein" evidence="2">
    <location>
        <begin position="18"/>
        <end position="415"/>
    </location>
</feature>
<dbReference type="HOGENOM" id="CLU_661780_0_0_0"/>
<evidence type="ECO:0000256" key="1">
    <source>
        <dbReference type="SAM" id="MobiDB-lite"/>
    </source>
</evidence>
<proteinExistence type="predicted"/>
<keyword evidence="4" id="KW-1185">Reference proteome</keyword>
<reference evidence="3 4" key="1">
    <citation type="journal article" date="2011" name="Stand. Genomic Sci.">
        <title>Complete genome sequence of Deinococcus maricopensis type strain (LB-34).</title>
        <authorList>
            <person name="Pukall R."/>
            <person name="Zeytun A."/>
            <person name="Lucas S."/>
            <person name="Lapidus A."/>
            <person name="Hammon N."/>
            <person name="Deshpande S."/>
            <person name="Nolan M."/>
            <person name="Cheng J.F."/>
            <person name="Pitluck S."/>
            <person name="Liolios K."/>
            <person name="Pagani I."/>
            <person name="Mikhailova N."/>
            <person name="Ivanova N."/>
            <person name="Mavromatis K."/>
            <person name="Pati A."/>
            <person name="Tapia R."/>
            <person name="Han C."/>
            <person name="Goodwin L."/>
            <person name="Chen A."/>
            <person name="Palaniappan K."/>
            <person name="Land M."/>
            <person name="Hauser L."/>
            <person name="Chang Y.J."/>
            <person name="Jeffries C.D."/>
            <person name="Brambilla E.M."/>
            <person name="Rohde M."/>
            <person name="Goker M."/>
            <person name="Detter J.C."/>
            <person name="Woyke T."/>
            <person name="Bristow J."/>
            <person name="Eisen J.A."/>
            <person name="Markowitz V."/>
            <person name="Hugenholtz P."/>
            <person name="Kyrpides N.C."/>
            <person name="Klenk H.P."/>
        </authorList>
    </citation>
    <scope>NUCLEOTIDE SEQUENCE [LARGE SCALE GENOMIC DNA]</scope>
    <source>
        <strain evidence="4">DSM 21211 / LMG 22137 / NRRL B-23946 / LB-34</strain>
    </source>
</reference>